<dbReference type="Proteomes" id="UP000179627">
    <property type="component" value="Unassembled WGS sequence"/>
</dbReference>
<reference evidence="2" key="1">
    <citation type="submission" date="2016-07" db="EMBL/GenBank/DDBJ databases">
        <title>Sequence Frankia sp. strain CcI1.17.</title>
        <authorList>
            <person name="Ghodhbane-Gtari F."/>
            <person name="Swanson E."/>
            <person name="Gueddou A."/>
            <person name="Morris K."/>
            <person name="Hezbri K."/>
            <person name="Ktari A."/>
            <person name="Nouioui I."/>
            <person name="Abebe-Akele F."/>
            <person name="Simpson S."/>
            <person name="Thomas K."/>
            <person name="Gtari M."/>
            <person name="Tisa L.S."/>
            <person name="Hurst S."/>
        </authorList>
    </citation>
    <scope>NUCLEOTIDE SEQUENCE [LARGE SCALE GENOMIC DNA]</scope>
    <source>
        <strain evidence="2">Cc1.17</strain>
    </source>
</reference>
<accession>A0A1S1Q872</accession>
<sequence length="144" mass="16118">MRADSTSQGWTRLGRGLRTALARRSETPYARAQRRREQVRDAFLTARDEWRQLLEILIEGETRAVCPAATELEVETFTDELGEPRARLITIATDEGSADEDEEAVLDRICELLDEWSIVANPDTTDIPFTLPPGPPQPATPTTP</sequence>
<gene>
    <name evidence="1" type="ORF">CC117_27735</name>
</gene>
<protein>
    <submittedName>
        <fullName evidence="1">Uncharacterized protein</fullName>
    </submittedName>
</protein>
<organism evidence="1 2">
    <name type="scientific">Parafrankia colletiae</name>
    <dbReference type="NCBI Taxonomy" id="573497"/>
    <lineage>
        <taxon>Bacteria</taxon>
        <taxon>Bacillati</taxon>
        <taxon>Actinomycetota</taxon>
        <taxon>Actinomycetes</taxon>
        <taxon>Frankiales</taxon>
        <taxon>Frankiaceae</taxon>
        <taxon>Parafrankia</taxon>
    </lineage>
</organism>
<dbReference type="RefSeq" id="WP_071089756.1">
    <property type="nucleotide sequence ID" value="NZ_MBLM01000155.1"/>
</dbReference>
<dbReference type="EMBL" id="MBLM01000155">
    <property type="protein sequence ID" value="OHV30120.1"/>
    <property type="molecule type" value="Genomic_DNA"/>
</dbReference>
<evidence type="ECO:0000313" key="1">
    <source>
        <dbReference type="EMBL" id="OHV30120.1"/>
    </source>
</evidence>
<keyword evidence="2" id="KW-1185">Reference proteome</keyword>
<proteinExistence type="predicted"/>
<evidence type="ECO:0000313" key="2">
    <source>
        <dbReference type="Proteomes" id="UP000179627"/>
    </source>
</evidence>
<dbReference type="AlphaFoldDB" id="A0A1S1Q872"/>
<dbReference type="OrthoDB" id="3216062at2"/>
<name>A0A1S1Q872_9ACTN</name>
<comment type="caution">
    <text evidence="1">The sequence shown here is derived from an EMBL/GenBank/DDBJ whole genome shotgun (WGS) entry which is preliminary data.</text>
</comment>